<feature type="transmembrane region" description="Helical" evidence="1">
    <location>
        <begin position="76"/>
        <end position="96"/>
    </location>
</feature>
<keyword evidence="1" id="KW-0812">Transmembrane</keyword>
<dbReference type="EMBL" id="DS999411">
    <property type="protein sequence ID" value="EED34581.1"/>
    <property type="molecule type" value="Genomic_DNA"/>
</dbReference>
<evidence type="ECO:0000256" key="1">
    <source>
        <dbReference type="SAM" id="Phobius"/>
    </source>
</evidence>
<organism evidence="2 3">
    <name type="scientific">Luminiphilus syltensis NOR5-1B</name>
    <dbReference type="NCBI Taxonomy" id="565045"/>
    <lineage>
        <taxon>Bacteria</taxon>
        <taxon>Pseudomonadati</taxon>
        <taxon>Pseudomonadota</taxon>
        <taxon>Gammaproteobacteria</taxon>
        <taxon>Cellvibrionales</taxon>
        <taxon>Halieaceae</taxon>
        <taxon>Luminiphilus</taxon>
    </lineage>
</organism>
<feature type="transmembrane region" description="Helical" evidence="1">
    <location>
        <begin position="52"/>
        <end position="69"/>
    </location>
</feature>
<dbReference type="RefSeq" id="WP_009019329.1">
    <property type="nucleotide sequence ID" value="NZ_DS999411.1"/>
</dbReference>
<protein>
    <submittedName>
        <fullName evidence="2">Uncharacterized protein</fullName>
    </submittedName>
</protein>
<evidence type="ECO:0000313" key="3">
    <source>
        <dbReference type="Proteomes" id="UP000004699"/>
    </source>
</evidence>
<reference evidence="3" key="1">
    <citation type="journal article" date="2013" name="BMC Microbiol.">
        <title>Taxonomy and evolution of bacteriochlorophyll a-containing members of the OM60/NOR5 clade of marine gammaproteobacteria: description of Luminiphilus syltensis gen. nov., sp. nov., reclassification of Haliea rubra as Pseudohaliea rubra gen. nov., comb. nov., and emendation of Chromatocurvus halotolerans.</title>
        <authorList>
            <person name="Spring S."/>
            <person name="Riedel T."/>
            <person name="Sproer C."/>
            <person name="Yan S."/>
            <person name="Harder J."/>
            <person name="Fuchs B.M."/>
        </authorList>
    </citation>
    <scope>NUCLEOTIDE SEQUENCE [LARGE SCALE GENOMIC DNA]</scope>
    <source>
        <strain evidence="3">NOR51-B</strain>
    </source>
</reference>
<gene>
    <name evidence="2" type="ORF">NOR51B_519</name>
</gene>
<sequence>MVIYVLAGTGCLLLLRFWLLSNWPATPRRFLLLVLAALALVPAYPSEDATTLAPASIVAVFNLLFAGGWDAASVPFLTLALGVIAALVLGLIYHLVWGRRSSIEE</sequence>
<dbReference type="Proteomes" id="UP000004699">
    <property type="component" value="Unassembled WGS sequence"/>
</dbReference>
<keyword evidence="1" id="KW-0472">Membrane</keyword>
<keyword evidence="3" id="KW-1185">Reference proteome</keyword>
<proteinExistence type="predicted"/>
<accession>B8KYG7</accession>
<dbReference type="HOGENOM" id="CLU_2233241_0_0_6"/>
<evidence type="ECO:0000313" key="2">
    <source>
        <dbReference type="EMBL" id="EED34581.1"/>
    </source>
</evidence>
<feature type="transmembrane region" description="Helical" evidence="1">
    <location>
        <begin position="30"/>
        <end position="46"/>
    </location>
</feature>
<name>B8KYG7_9GAMM</name>
<keyword evidence="1" id="KW-1133">Transmembrane helix</keyword>
<dbReference type="STRING" id="565045.NOR51B_519"/>
<feature type="transmembrane region" description="Helical" evidence="1">
    <location>
        <begin position="6"/>
        <end position="23"/>
    </location>
</feature>
<dbReference type="AlphaFoldDB" id="B8KYG7"/>